<dbReference type="Pfam" id="PF13614">
    <property type="entry name" value="AAA_31"/>
    <property type="match status" value="1"/>
</dbReference>
<reference evidence="2 3" key="1">
    <citation type="submission" date="2024-01" db="EMBL/GenBank/DDBJ databases">
        <title>Genomic insights into the taxonomy and metabolism of the cyanobacterium Pannus brasiliensis CCIBt3594.</title>
        <authorList>
            <person name="Machado M."/>
            <person name="Botero N.B."/>
            <person name="Andreote A.P.D."/>
            <person name="Feitosa A.M.T."/>
            <person name="Popin R."/>
            <person name="Sivonen K."/>
            <person name="Fiore M.F."/>
        </authorList>
    </citation>
    <scope>NUCLEOTIDE SEQUENCE [LARGE SCALE GENOMIC DNA]</scope>
    <source>
        <strain evidence="2 3">CCIBt3594</strain>
    </source>
</reference>
<dbReference type="AlphaFoldDB" id="A0AAW9QR55"/>
<dbReference type="Gene3D" id="3.40.50.300">
    <property type="entry name" value="P-loop containing nucleotide triphosphate hydrolases"/>
    <property type="match status" value="1"/>
</dbReference>
<feature type="domain" description="AAA" evidence="1">
    <location>
        <begin position="159"/>
        <end position="337"/>
    </location>
</feature>
<protein>
    <submittedName>
        <fullName evidence="2">AAA family ATPase</fullName>
    </submittedName>
</protein>
<dbReference type="PANTHER" id="PTHR13696">
    <property type="entry name" value="P-LOOP CONTAINING NUCLEOSIDE TRIPHOSPHATE HYDROLASE"/>
    <property type="match status" value="1"/>
</dbReference>
<keyword evidence="3" id="KW-1185">Reference proteome</keyword>
<dbReference type="InterPro" id="IPR027417">
    <property type="entry name" value="P-loop_NTPase"/>
</dbReference>
<dbReference type="InterPro" id="IPR050678">
    <property type="entry name" value="DNA_Partitioning_ATPase"/>
</dbReference>
<accession>A0AAW9QR55</accession>
<dbReference type="RefSeq" id="WP_332863528.1">
    <property type="nucleotide sequence ID" value="NZ_JBAFSM010000003.1"/>
</dbReference>
<evidence type="ECO:0000313" key="2">
    <source>
        <dbReference type="EMBL" id="MEG3436081.1"/>
    </source>
</evidence>
<evidence type="ECO:0000259" key="1">
    <source>
        <dbReference type="Pfam" id="PF13614"/>
    </source>
</evidence>
<gene>
    <name evidence="2" type="ORF">V0288_03030</name>
</gene>
<comment type="caution">
    <text evidence="2">The sequence shown here is derived from an EMBL/GenBank/DDBJ whole genome shotgun (WGS) entry which is preliminary data.</text>
</comment>
<dbReference type="SUPFAM" id="SSF52540">
    <property type="entry name" value="P-loop containing nucleoside triphosphate hydrolases"/>
    <property type="match status" value="1"/>
</dbReference>
<name>A0AAW9QR55_9CHRO</name>
<dbReference type="CDD" id="cd02042">
    <property type="entry name" value="ParAB_family"/>
    <property type="match status" value="1"/>
</dbReference>
<dbReference type="EMBL" id="JBAFSM010000003">
    <property type="protein sequence ID" value="MEG3436081.1"/>
    <property type="molecule type" value="Genomic_DNA"/>
</dbReference>
<sequence>MTFTPRHCHNEREVESKLIVQYLLPRLGYSADCWYQQVIHSNIRLDFLVSAYDFAAGKKPSLARSLIIEAKHPKENLNNHSHRLKHYLHTVKVPWGILTNGHEIRLYWSDKNDIHLLFRCSGLEIEKNLDKLKDLIGREKLLAKSQPLIIPKTTPKLPMKTIAIYHHKGGVGKTTVATNLAAAFSKQGKRVLLIDIDAQANSTFAVGLIKFQFDEDDDLRDKNVYHLLENNRTNFIPDIARKSQGFTQIEIDVIPSHVMLIEKQIELVQRGGAEIRLAKKLEKVVDDYDIVIIDAPPSLDLYARVALIAADYLIVPSDLKPFSNQGLKGVQKLIDEEINDFRDTIGRHPLKILGVLPSKISPHPQYLQYTFPKQRQAIIDHYQLPLLDTVISERIALSHCVNQNITVGTLQIPDPRSIIDYAETQSSASISASEFQALAIEVLDKMAVV</sequence>
<dbReference type="PANTHER" id="PTHR13696:SF99">
    <property type="entry name" value="COBYRINIC ACID AC-DIAMIDE SYNTHASE"/>
    <property type="match status" value="1"/>
</dbReference>
<organism evidence="2 3">
    <name type="scientific">Pannus brasiliensis CCIBt3594</name>
    <dbReference type="NCBI Taxonomy" id="1427578"/>
    <lineage>
        <taxon>Bacteria</taxon>
        <taxon>Bacillati</taxon>
        <taxon>Cyanobacteriota</taxon>
        <taxon>Cyanophyceae</taxon>
        <taxon>Oscillatoriophycideae</taxon>
        <taxon>Chroococcales</taxon>
        <taxon>Microcystaceae</taxon>
        <taxon>Pannus</taxon>
    </lineage>
</organism>
<dbReference type="Proteomes" id="UP001328733">
    <property type="component" value="Unassembled WGS sequence"/>
</dbReference>
<evidence type="ECO:0000313" key="3">
    <source>
        <dbReference type="Proteomes" id="UP001328733"/>
    </source>
</evidence>
<proteinExistence type="predicted"/>
<dbReference type="InterPro" id="IPR025669">
    <property type="entry name" value="AAA_dom"/>
</dbReference>